<reference evidence="9" key="1">
    <citation type="submission" date="2024-03" db="EMBL/GenBank/DDBJ databases">
        <authorList>
            <consortium name="ELIXIR-Norway"/>
            <consortium name="Elixir Norway"/>
        </authorList>
    </citation>
    <scope>NUCLEOTIDE SEQUENCE</scope>
</reference>
<feature type="domain" description="GAT" evidence="8">
    <location>
        <begin position="185"/>
        <end position="273"/>
    </location>
</feature>
<dbReference type="Gene3D" id="1.25.40.90">
    <property type="match status" value="1"/>
</dbReference>
<feature type="region of interest" description="Disordered" evidence="6">
    <location>
        <begin position="288"/>
        <end position="362"/>
    </location>
</feature>
<evidence type="ECO:0000256" key="6">
    <source>
        <dbReference type="SAM" id="MobiDB-lite"/>
    </source>
</evidence>
<dbReference type="PROSITE" id="PS50909">
    <property type="entry name" value="GAT"/>
    <property type="match status" value="1"/>
</dbReference>
<dbReference type="PROSITE" id="PS50179">
    <property type="entry name" value="VHS"/>
    <property type="match status" value="1"/>
</dbReference>
<dbReference type="CDD" id="cd03561">
    <property type="entry name" value="VHS"/>
    <property type="match status" value="1"/>
</dbReference>
<dbReference type="Pfam" id="PF00790">
    <property type="entry name" value="VHS"/>
    <property type="match status" value="1"/>
</dbReference>
<evidence type="ECO:0000313" key="10">
    <source>
        <dbReference type="Proteomes" id="UP001497522"/>
    </source>
</evidence>
<dbReference type="InterPro" id="IPR044836">
    <property type="entry name" value="TOL_plant"/>
</dbReference>
<dbReference type="Gene3D" id="1.20.58.160">
    <property type="match status" value="1"/>
</dbReference>
<evidence type="ECO:0000256" key="4">
    <source>
        <dbReference type="ARBA" id="ARBA00022927"/>
    </source>
</evidence>
<keyword evidence="10" id="KW-1185">Reference proteome</keyword>
<comment type="subcellular location">
    <subcellularLocation>
        <location evidence="1">Membrane</location>
        <topology evidence="1">Peripheral membrane protein</topology>
    </subcellularLocation>
</comment>
<protein>
    <submittedName>
        <fullName evidence="9">Uncharacterized protein</fullName>
    </submittedName>
</protein>
<comment type="similarity">
    <text evidence="2">Belongs to the TOM1 family.</text>
</comment>
<feature type="region of interest" description="Disordered" evidence="6">
    <location>
        <begin position="652"/>
        <end position="671"/>
    </location>
</feature>
<feature type="compositionally biased region" description="Low complexity" evidence="6">
    <location>
        <begin position="601"/>
        <end position="613"/>
    </location>
</feature>
<feature type="region of interest" description="Disordered" evidence="6">
    <location>
        <begin position="589"/>
        <end position="618"/>
    </location>
</feature>
<dbReference type="SUPFAM" id="SSF89009">
    <property type="entry name" value="GAT-like domain"/>
    <property type="match status" value="1"/>
</dbReference>
<dbReference type="EMBL" id="OZ023715">
    <property type="protein sequence ID" value="CAK9864667.1"/>
    <property type="molecule type" value="Genomic_DNA"/>
</dbReference>
<dbReference type="Proteomes" id="UP001497522">
    <property type="component" value="Chromosome 14"/>
</dbReference>
<dbReference type="Pfam" id="PF03127">
    <property type="entry name" value="GAT"/>
    <property type="match status" value="1"/>
</dbReference>
<feature type="domain" description="VHS" evidence="7">
    <location>
        <begin position="10"/>
        <end position="139"/>
    </location>
</feature>
<dbReference type="CDD" id="cd14231">
    <property type="entry name" value="GAT_GGA-like_plant"/>
    <property type="match status" value="1"/>
</dbReference>
<dbReference type="InterPro" id="IPR004152">
    <property type="entry name" value="GAT_dom"/>
</dbReference>
<dbReference type="SMART" id="SM00288">
    <property type="entry name" value="VHS"/>
    <property type="match status" value="1"/>
</dbReference>
<proteinExistence type="inferred from homology"/>
<organism evidence="9 10">
    <name type="scientific">Sphagnum jensenii</name>
    <dbReference type="NCBI Taxonomy" id="128206"/>
    <lineage>
        <taxon>Eukaryota</taxon>
        <taxon>Viridiplantae</taxon>
        <taxon>Streptophyta</taxon>
        <taxon>Embryophyta</taxon>
        <taxon>Bryophyta</taxon>
        <taxon>Sphagnophytina</taxon>
        <taxon>Sphagnopsida</taxon>
        <taxon>Sphagnales</taxon>
        <taxon>Sphagnaceae</taxon>
        <taxon>Sphagnum</taxon>
    </lineage>
</organism>
<dbReference type="InterPro" id="IPR038425">
    <property type="entry name" value="GAT_sf"/>
</dbReference>
<dbReference type="PANTHER" id="PTHR45898">
    <property type="entry name" value="TOM1-LIKE PROTEIN"/>
    <property type="match status" value="1"/>
</dbReference>
<feature type="compositionally biased region" description="Polar residues" evidence="6">
    <location>
        <begin position="551"/>
        <end position="560"/>
    </location>
</feature>
<dbReference type="InterPro" id="IPR008942">
    <property type="entry name" value="ENTH_VHS"/>
</dbReference>
<keyword evidence="5" id="KW-0472">Membrane</keyword>
<evidence type="ECO:0000256" key="5">
    <source>
        <dbReference type="ARBA" id="ARBA00023136"/>
    </source>
</evidence>
<evidence type="ECO:0000256" key="2">
    <source>
        <dbReference type="ARBA" id="ARBA00007708"/>
    </source>
</evidence>
<dbReference type="PANTHER" id="PTHR45898:SF4">
    <property type="entry name" value="TARGET OF MYB PROTEIN 1"/>
    <property type="match status" value="1"/>
</dbReference>
<evidence type="ECO:0000256" key="1">
    <source>
        <dbReference type="ARBA" id="ARBA00004170"/>
    </source>
</evidence>
<feature type="compositionally biased region" description="Low complexity" evidence="6">
    <location>
        <begin position="336"/>
        <end position="352"/>
    </location>
</feature>
<keyword evidence="4" id="KW-0653">Protein transport</keyword>
<sequence>MAASGIVDKATSDMLIGPDWVLNLELCDVINSDPMQSRDVIKAVKKRLSNRNPVVQLLTLTVLETLIKNCGENVHQQVAEKDVLYEMVKIVKKKADMRVRDKVLVLLDSWQEAFGGSRGRYPQYYMAYNELQKLGMEFPQRGGEDTVPIFTPPQSQSIPCTYTSASYSNQRSPGMLSLRPEPNDNLPVMSLTDIQTSRSLIEVLAEMLSALAPNDRMALKEDVIIELVEQSRSYQRRVMQLVNTISDEELLCQVLSLNDDLQHVLAKHDAIASGSPLPKDVQSQVFPVYDNDKESPGDQLSHRPSSHSRPVSGVTGTSPTRLKPSAPQIVPPPPQTSSKKSSAVNSGAVSASPHGSGINLLSGEPIVHSTEQPSVTAQPTMTTAQLTTTTVSLVATPPIDQYRTQLALLALPAPEDETNPFGTTPFQAIPSIEPPSYATSQQLCFLTHQHSYGNMSPPSHSFHQQPVFHQLAGINNYAAPCSTASLAIEHVLTPQQRALIYGETIPASPKSPPGQQAPGQDSANQQPPQGQQLYGHQEVPLPHTPPPWQDEVQSPKQQGGYQALSPWGGVNGSQAWNSQQQDMLYGPQLKLGSAIPPPPGQHVQQQQSGQGSSTTYRTVSSRNPLVNLSGQKPNLSLQDASQYMQNQSIGGQYKQSVAMSSTSPPKPFNPADKLFEDLVDLRSVNAKFKAAGIVGSLSRPSTSKAGP</sequence>
<evidence type="ECO:0000259" key="7">
    <source>
        <dbReference type="PROSITE" id="PS50179"/>
    </source>
</evidence>
<evidence type="ECO:0000313" key="9">
    <source>
        <dbReference type="EMBL" id="CAK9864667.1"/>
    </source>
</evidence>
<evidence type="ECO:0000256" key="3">
    <source>
        <dbReference type="ARBA" id="ARBA00022448"/>
    </source>
</evidence>
<accession>A0ABP1AQ09</accession>
<feature type="compositionally biased region" description="Polar residues" evidence="6">
    <location>
        <begin position="652"/>
        <end position="663"/>
    </location>
</feature>
<keyword evidence="3" id="KW-0813">Transport</keyword>
<dbReference type="InterPro" id="IPR002014">
    <property type="entry name" value="VHS_dom"/>
</dbReference>
<feature type="compositionally biased region" description="Polar residues" evidence="6">
    <location>
        <begin position="513"/>
        <end position="534"/>
    </location>
</feature>
<name>A0ABP1AQ09_9BRYO</name>
<feature type="region of interest" description="Disordered" evidence="6">
    <location>
        <begin position="504"/>
        <end position="575"/>
    </location>
</feature>
<gene>
    <name evidence="9" type="ORF">CSSPJE1EN2_LOCUS7662</name>
</gene>
<dbReference type="SUPFAM" id="SSF48464">
    <property type="entry name" value="ENTH/VHS domain"/>
    <property type="match status" value="1"/>
</dbReference>
<evidence type="ECO:0000259" key="8">
    <source>
        <dbReference type="PROSITE" id="PS50909"/>
    </source>
</evidence>